<feature type="transmembrane region" description="Helical" evidence="1">
    <location>
        <begin position="38"/>
        <end position="57"/>
    </location>
</feature>
<reference evidence="2 3" key="1">
    <citation type="submission" date="2018-06" db="EMBL/GenBank/DDBJ databases">
        <authorList>
            <consortium name="Pathogen Informatics"/>
            <person name="Doyle S."/>
        </authorList>
    </citation>
    <scope>NUCLEOTIDE SEQUENCE [LARGE SCALE GENOMIC DNA]</scope>
    <source>
        <strain evidence="2 3">NCTC11155</strain>
    </source>
</reference>
<keyword evidence="1" id="KW-0472">Membrane</keyword>
<dbReference type="AlphaFoldDB" id="A0A380YLX2"/>
<accession>A0A380YLX2</accession>
<name>A0A380YLX2_9BACE</name>
<organism evidence="2 3">
    <name type="scientific">Bacteroides eggerthii</name>
    <dbReference type="NCBI Taxonomy" id="28111"/>
    <lineage>
        <taxon>Bacteria</taxon>
        <taxon>Pseudomonadati</taxon>
        <taxon>Bacteroidota</taxon>
        <taxon>Bacteroidia</taxon>
        <taxon>Bacteroidales</taxon>
        <taxon>Bacteroidaceae</taxon>
        <taxon>Bacteroides</taxon>
    </lineage>
</organism>
<proteinExistence type="predicted"/>
<sequence>MNYSIQWCPIPFHDLMEIFDFLSSLSVVRLYQFDGLHILLNGFPIMQLIIAYVDGLYHITYRILRF</sequence>
<dbReference type="EMBL" id="UFSX01000001">
    <property type="protein sequence ID" value="SUV29146.1"/>
    <property type="molecule type" value="Genomic_DNA"/>
</dbReference>
<protein>
    <submittedName>
        <fullName evidence="2">Uncharacterized protein</fullName>
    </submittedName>
</protein>
<evidence type="ECO:0000313" key="2">
    <source>
        <dbReference type="EMBL" id="SUV29146.1"/>
    </source>
</evidence>
<dbReference type="Proteomes" id="UP000254424">
    <property type="component" value="Unassembled WGS sequence"/>
</dbReference>
<evidence type="ECO:0000256" key="1">
    <source>
        <dbReference type="SAM" id="Phobius"/>
    </source>
</evidence>
<evidence type="ECO:0000313" key="3">
    <source>
        <dbReference type="Proteomes" id="UP000254424"/>
    </source>
</evidence>
<keyword evidence="1" id="KW-1133">Transmembrane helix</keyword>
<keyword evidence="1" id="KW-0812">Transmembrane</keyword>
<gene>
    <name evidence="2" type="ORF">NCTC11155_01114</name>
</gene>